<name>A0AAI9U4P6_9PEZI</name>
<accession>A0AAI9U4P6</accession>
<dbReference type="EMBL" id="MLGG01000046">
    <property type="protein sequence ID" value="KAK1451639.1"/>
    <property type="molecule type" value="Genomic_DNA"/>
</dbReference>
<protein>
    <submittedName>
        <fullName evidence="1">Uncharacterized protein</fullName>
    </submittedName>
</protein>
<comment type="caution">
    <text evidence="1">The sequence shown here is derived from an EMBL/GenBank/DDBJ whole genome shotgun (WGS) entry which is preliminary data.</text>
</comment>
<organism evidence="1 2">
    <name type="scientific">Colletotrichum melonis</name>
    <dbReference type="NCBI Taxonomy" id="1209925"/>
    <lineage>
        <taxon>Eukaryota</taxon>
        <taxon>Fungi</taxon>
        <taxon>Dikarya</taxon>
        <taxon>Ascomycota</taxon>
        <taxon>Pezizomycotina</taxon>
        <taxon>Sordariomycetes</taxon>
        <taxon>Hypocreomycetidae</taxon>
        <taxon>Glomerellales</taxon>
        <taxon>Glomerellaceae</taxon>
        <taxon>Colletotrichum</taxon>
        <taxon>Colletotrichum acutatum species complex</taxon>
    </lineage>
</organism>
<sequence>MSVGPGARVYTQRFSESLDRPANQRCI</sequence>
<reference evidence="1 2" key="1">
    <citation type="submission" date="2016-10" db="EMBL/GenBank/DDBJ databases">
        <title>The genome sequence of Colletotrichum fioriniae PJ7.</title>
        <authorList>
            <person name="Baroncelli R."/>
        </authorList>
    </citation>
    <scope>NUCLEOTIDE SEQUENCE [LARGE SCALE GENOMIC DNA]</scope>
    <source>
        <strain evidence="1">Col 31</strain>
    </source>
</reference>
<keyword evidence="2" id="KW-1185">Reference proteome</keyword>
<evidence type="ECO:0000313" key="2">
    <source>
        <dbReference type="Proteomes" id="UP001239795"/>
    </source>
</evidence>
<evidence type="ECO:0000313" key="1">
    <source>
        <dbReference type="EMBL" id="KAK1451639.1"/>
    </source>
</evidence>
<dbReference type="AlphaFoldDB" id="A0AAI9U4P6"/>
<proteinExistence type="predicted"/>
<dbReference type="Proteomes" id="UP001239795">
    <property type="component" value="Unassembled WGS sequence"/>
</dbReference>
<gene>
    <name evidence="1" type="ORF">CMEL01_06213</name>
</gene>